<evidence type="ECO:0000313" key="1">
    <source>
        <dbReference type="EMBL" id="GAA5043333.1"/>
    </source>
</evidence>
<reference evidence="1 2" key="1">
    <citation type="journal article" date="2019" name="Int. J. Syst. Evol. Microbiol.">
        <title>The Global Catalogue of Microorganisms (GCM) 10K type strain sequencing project: providing services to taxonomists for standard genome sequencing and annotation.</title>
        <authorList>
            <consortium name="The Broad Institute Genomics Platform"/>
            <consortium name="The Broad Institute Genome Sequencing Center for Infectious Disease"/>
            <person name="Wu L."/>
            <person name="Ma J."/>
        </authorList>
    </citation>
    <scope>NUCLEOTIDE SEQUENCE [LARGE SCALE GENOMIC DNA]</scope>
    <source>
        <strain evidence="1 2">JCM 17504</strain>
    </source>
</reference>
<protein>
    <submittedName>
        <fullName evidence="1">Uncharacterized protein</fullName>
    </submittedName>
</protein>
<evidence type="ECO:0000313" key="2">
    <source>
        <dbReference type="Proteomes" id="UP001501729"/>
    </source>
</evidence>
<proteinExistence type="predicted"/>
<organism evidence="1 2">
    <name type="scientific">Haladaptatus pallidirubidus</name>
    <dbReference type="NCBI Taxonomy" id="1008152"/>
    <lineage>
        <taxon>Archaea</taxon>
        <taxon>Methanobacteriati</taxon>
        <taxon>Methanobacteriota</taxon>
        <taxon>Stenosarchaea group</taxon>
        <taxon>Halobacteria</taxon>
        <taxon>Halobacteriales</taxon>
        <taxon>Haladaptataceae</taxon>
        <taxon>Haladaptatus</taxon>
    </lineage>
</organism>
<dbReference type="Proteomes" id="UP001501729">
    <property type="component" value="Unassembled WGS sequence"/>
</dbReference>
<dbReference type="EMBL" id="BAABKX010000001">
    <property type="protein sequence ID" value="GAA5043333.1"/>
    <property type="molecule type" value="Genomic_DNA"/>
</dbReference>
<accession>A0AAV3UCT2</accession>
<dbReference type="InterPro" id="IPR055944">
    <property type="entry name" value="DUF7522"/>
</dbReference>
<name>A0AAV3UCT2_9EURY</name>
<gene>
    <name evidence="1" type="ORF">GCM10025751_07910</name>
</gene>
<comment type="caution">
    <text evidence="1">The sequence shown here is derived from an EMBL/GenBank/DDBJ whole genome shotgun (WGS) entry which is preliminary data.</text>
</comment>
<dbReference type="AlphaFoldDB" id="A0AAV3UCT2"/>
<sequence>MEMKTVFINNERLEFGTHETYNRIREDGAESDIGDYELTIRAISDGFISRGIVGDHGVLLTSDSLHIVNCEEVAVSLRKMLAEHT</sequence>
<dbReference type="Pfam" id="PF24366">
    <property type="entry name" value="DUF7522"/>
    <property type="match status" value="1"/>
</dbReference>
<keyword evidence="2" id="KW-1185">Reference proteome</keyword>